<feature type="binding site" evidence="9">
    <location>
        <position position="41"/>
    </location>
    <ligand>
        <name>ATP</name>
        <dbReference type="ChEBI" id="CHEBI:30616"/>
    </ligand>
</feature>
<feature type="region of interest" description="Disordered" evidence="10">
    <location>
        <begin position="289"/>
        <end position="347"/>
    </location>
</feature>
<reference evidence="14 15" key="1">
    <citation type="submission" date="2010-08" db="EMBL/GenBank/DDBJ databases">
        <authorList>
            <consortium name="US DOE Joint Genome Institute (JGI-PGF)"/>
            <person name="Lucas S."/>
            <person name="Copeland A."/>
            <person name="Lapidus A."/>
            <person name="Cheng J.-F."/>
            <person name="Bruce D."/>
            <person name="Goodwin L."/>
            <person name="Pitluck S."/>
            <person name="Land M.L."/>
            <person name="Hauser L."/>
            <person name="Chang Y.-J."/>
            <person name="Anderson I.J."/>
            <person name="Johnson E."/>
            <person name="Mulhopadhyay B."/>
            <person name="Kyrpides N."/>
            <person name="Woyke T.J."/>
        </authorList>
    </citation>
    <scope>NUCLEOTIDE SEQUENCE [LARGE SCALE GENOMIC DNA]</scope>
    <source>
        <strain evidence="14 15">6</strain>
    </source>
</reference>
<dbReference type="EMBL" id="CM001487">
    <property type="protein sequence ID" value="EIM57709.1"/>
    <property type="molecule type" value="Genomic_DNA"/>
</dbReference>
<feature type="domain" description="PASTA" evidence="13">
    <location>
        <begin position="535"/>
        <end position="601"/>
    </location>
</feature>
<dbReference type="Pfam" id="PF00069">
    <property type="entry name" value="Pkinase"/>
    <property type="match status" value="1"/>
</dbReference>
<sequence>MLKEGVILSERYEIMSRIGAGGMADVYKAQDRKLNRLVAVKVMKAEFREDTSFVQKFQKEAQAAAKLSHPNVVNVYDVGEDRGLYFIVMELIEGITLKNYIGKKGKLSVKEATSIAIQVSLGLEAAHNCGIVHRDVKPQNIIISTDGKVKLSDFGIAKAINSNTITANVMGSVHYSSPEQVRGGISDAKSDIYSLGITMYEMVTGRVPFDGDTTVSIAIKHLQEEIVPPSIYTPDLPYSLEQVILKCTQKNPDRRYQNVGELIDDLKKSLIDPQGNFVAISPLASHAETANMSDREMSEIRRGMDMKERRAADERRHEEEYQRERERERRRDYDNEEDDDDEEESTGLEKAVTIGGFIVGAIIILILIVVIGNMAGLFHFGKSANATSSSKSTSATSENTIEVPDLRGKTIEEATKIANDKGIGVKQTSVEASDQYPEGQIISQDPDVGSRVEKGTTINVVVSGGQANITIPSGIVGMSRADAEATLQNIGLVTSVQEQYNTEVPEGTVISIEPGEGTSVATGETVVLYVSKGEENDDVILQDLIGKSSDEAKSILETQGLNYSVQTGNDANYENGAVIAMDPGAGQTVKKGDTITITINGTGDGSSAGDGYICYSPLSQPQGYQGGTVKLELVQGDLVSVIYEGDNPWSGGAYSTPIESTSGEEGVINVYENDLLIAKYPSVTFQKK</sequence>
<evidence type="ECO:0000256" key="11">
    <source>
        <dbReference type="SAM" id="Phobius"/>
    </source>
</evidence>
<keyword evidence="2 14" id="KW-0723">Serine/threonine-protein kinase</keyword>
<keyword evidence="4 9" id="KW-0547">Nucleotide-binding</keyword>
<dbReference type="GO" id="GO:0004674">
    <property type="term" value="F:protein serine/threonine kinase activity"/>
    <property type="evidence" value="ECO:0007669"/>
    <property type="project" value="UniProtKB-KW"/>
</dbReference>
<evidence type="ECO:0000256" key="9">
    <source>
        <dbReference type="PROSITE-ProRule" id="PRU10141"/>
    </source>
</evidence>
<dbReference type="SMART" id="SM00740">
    <property type="entry name" value="PASTA"/>
    <property type="match status" value="3"/>
</dbReference>
<keyword evidence="5 14" id="KW-0418">Kinase</keyword>
<evidence type="ECO:0000256" key="6">
    <source>
        <dbReference type="ARBA" id="ARBA00022840"/>
    </source>
</evidence>
<dbReference type="SUPFAM" id="SSF56112">
    <property type="entry name" value="Protein kinase-like (PK-like)"/>
    <property type="match status" value="1"/>
</dbReference>
<evidence type="ECO:0000256" key="10">
    <source>
        <dbReference type="SAM" id="MobiDB-lite"/>
    </source>
</evidence>
<dbReference type="Proteomes" id="UP000005753">
    <property type="component" value="Chromosome"/>
</dbReference>
<dbReference type="PROSITE" id="PS51178">
    <property type="entry name" value="PASTA"/>
    <property type="match status" value="3"/>
</dbReference>
<organism evidence="14 15">
    <name type="scientific">Eubacterium cellulosolvens (strain ATCC 43171 / JCM 9499 / 6)</name>
    <name type="common">Cillobacterium cellulosolvens</name>
    <dbReference type="NCBI Taxonomy" id="633697"/>
    <lineage>
        <taxon>Bacteria</taxon>
        <taxon>Bacillati</taxon>
        <taxon>Bacillota</taxon>
        <taxon>Clostridia</taxon>
        <taxon>Eubacteriales</taxon>
        <taxon>Eubacteriaceae</taxon>
        <taxon>Eubacterium</taxon>
    </lineage>
</organism>
<evidence type="ECO:0000259" key="13">
    <source>
        <dbReference type="PROSITE" id="PS51178"/>
    </source>
</evidence>
<name>I5AV86_EUBC6</name>
<dbReference type="AlphaFoldDB" id="I5AV86"/>
<keyword evidence="6 9" id="KW-0067">ATP-binding</keyword>
<keyword evidence="11" id="KW-0472">Membrane</keyword>
<evidence type="ECO:0000256" key="2">
    <source>
        <dbReference type="ARBA" id="ARBA00022527"/>
    </source>
</evidence>
<dbReference type="PROSITE" id="PS00108">
    <property type="entry name" value="PROTEIN_KINASE_ST"/>
    <property type="match status" value="1"/>
</dbReference>
<dbReference type="OrthoDB" id="9788659at2"/>
<dbReference type="Pfam" id="PF03793">
    <property type="entry name" value="PASTA"/>
    <property type="match status" value="3"/>
</dbReference>
<dbReference type="CDD" id="cd14014">
    <property type="entry name" value="STKc_PknB_like"/>
    <property type="match status" value="1"/>
</dbReference>
<dbReference type="NCBIfam" id="NF033483">
    <property type="entry name" value="PknB_PASTA_kin"/>
    <property type="match status" value="1"/>
</dbReference>
<dbReference type="Gene3D" id="3.30.200.20">
    <property type="entry name" value="Phosphorylase Kinase, domain 1"/>
    <property type="match status" value="1"/>
</dbReference>
<dbReference type="PROSITE" id="PS00107">
    <property type="entry name" value="PROTEIN_KINASE_ATP"/>
    <property type="match status" value="1"/>
</dbReference>
<keyword evidence="3" id="KW-0808">Transferase</keyword>
<dbReference type="HOGENOM" id="CLU_000288_135_2_9"/>
<dbReference type="Gene3D" id="3.30.10.20">
    <property type="match status" value="3"/>
</dbReference>
<dbReference type="InterPro" id="IPR008271">
    <property type="entry name" value="Ser/Thr_kinase_AS"/>
</dbReference>
<proteinExistence type="predicted"/>
<dbReference type="Gene3D" id="1.10.510.10">
    <property type="entry name" value="Transferase(Phosphotransferase) domain 1"/>
    <property type="match status" value="1"/>
</dbReference>
<comment type="catalytic activity">
    <reaction evidence="7">
        <text>L-threonyl-[protein] + ATP = O-phospho-L-threonyl-[protein] + ADP + H(+)</text>
        <dbReference type="Rhea" id="RHEA:46608"/>
        <dbReference type="Rhea" id="RHEA-COMP:11060"/>
        <dbReference type="Rhea" id="RHEA-COMP:11605"/>
        <dbReference type="ChEBI" id="CHEBI:15378"/>
        <dbReference type="ChEBI" id="CHEBI:30013"/>
        <dbReference type="ChEBI" id="CHEBI:30616"/>
        <dbReference type="ChEBI" id="CHEBI:61977"/>
        <dbReference type="ChEBI" id="CHEBI:456216"/>
        <dbReference type="EC" id="2.7.11.1"/>
    </reaction>
</comment>
<evidence type="ECO:0000313" key="14">
    <source>
        <dbReference type="EMBL" id="EIM57709.1"/>
    </source>
</evidence>
<comment type="catalytic activity">
    <reaction evidence="8">
        <text>L-seryl-[protein] + ATP = O-phospho-L-seryl-[protein] + ADP + H(+)</text>
        <dbReference type="Rhea" id="RHEA:17989"/>
        <dbReference type="Rhea" id="RHEA-COMP:9863"/>
        <dbReference type="Rhea" id="RHEA-COMP:11604"/>
        <dbReference type="ChEBI" id="CHEBI:15378"/>
        <dbReference type="ChEBI" id="CHEBI:29999"/>
        <dbReference type="ChEBI" id="CHEBI:30616"/>
        <dbReference type="ChEBI" id="CHEBI:83421"/>
        <dbReference type="ChEBI" id="CHEBI:456216"/>
        <dbReference type="EC" id="2.7.11.1"/>
    </reaction>
</comment>
<dbReference type="PROSITE" id="PS50011">
    <property type="entry name" value="PROTEIN_KINASE_DOM"/>
    <property type="match status" value="1"/>
</dbReference>
<dbReference type="CDD" id="cd06577">
    <property type="entry name" value="PASTA_pknB"/>
    <property type="match status" value="3"/>
</dbReference>
<evidence type="ECO:0000256" key="7">
    <source>
        <dbReference type="ARBA" id="ARBA00047899"/>
    </source>
</evidence>
<dbReference type="eggNOG" id="COG0515">
    <property type="taxonomic scope" value="Bacteria"/>
</dbReference>
<feature type="domain" description="PASTA" evidence="13">
    <location>
        <begin position="397"/>
        <end position="464"/>
    </location>
</feature>
<feature type="compositionally biased region" description="Acidic residues" evidence="10">
    <location>
        <begin position="334"/>
        <end position="346"/>
    </location>
</feature>
<dbReference type="GO" id="GO:0005524">
    <property type="term" value="F:ATP binding"/>
    <property type="evidence" value="ECO:0007669"/>
    <property type="project" value="UniProtKB-UniRule"/>
</dbReference>
<dbReference type="SMART" id="SM00220">
    <property type="entry name" value="S_TKc"/>
    <property type="match status" value="1"/>
</dbReference>
<dbReference type="InterPro" id="IPR017441">
    <property type="entry name" value="Protein_kinase_ATP_BS"/>
</dbReference>
<dbReference type="SUPFAM" id="SSF54184">
    <property type="entry name" value="Penicillin-binding protein 2x (pbp-2x), c-terminal domain"/>
    <property type="match status" value="1"/>
</dbReference>
<dbReference type="InterPro" id="IPR000719">
    <property type="entry name" value="Prot_kinase_dom"/>
</dbReference>
<feature type="domain" description="PASTA" evidence="13">
    <location>
        <begin position="465"/>
        <end position="532"/>
    </location>
</feature>
<protein>
    <recommendedName>
        <fullName evidence="1">non-specific serine/threonine protein kinase</fullName>
        <ecNumber evidence="1">2.7.11.1</ecNumber>
    </recommendedName>
</protein>
<feature type="domain" description="Protein kinase" evidence="12">
    <location>
        <begin position="12"/>
        <end position="271"/>
    </location>
</feature>
<dbReference type="PANTHER" id="PTHR43289:SF34">
    <property type="entry name" value="SERINE_THREONINE-PROTEIN KINASE YBDM-RELATED"/>
    <property type="match status" value="1"/>
</dbReference>
<evidence type="ECO:0000256" key="5">
    <source>
        <dbReference type="ARBA" id="ARBA00022777"/>
    </source>
</evidence>
<keyword evidence="11" id="KW-0812">Transmembrane</keyword>
<evidence type="ECO:0000256" key="4">
    <source>
        <dbReference type="ARBA" id="ARBA00022741"/>
    </source>
</evidence>
<dbReference type="FunFam" id="1.10.510.10:FF:000021">
    <property type="entry name" value="Serine/threonine protein kinase"/>
    <property type="match status" value="1"/>
</dbReference>
<feature type="compositionally biased region" description="Basic and acidic residues" evidence="10">
    <location>
        <begin position="293"/>
        <end position="333"/>
    </location>
</feature>
<dbReference type="FunFam" id="3.30.200.20:FF:000035">
    <property type="entry name" value="Serine/threonine protein kinase Stk1"/>
    <property type="match status" value="1"/>
</dbReference>
<evidence type="ECO:0000256" key="1">
    <source>
        <dbReference type="ARBA" id="ARBA00012513"/>
    </source>
</evidence>
<dbReference type="PANTHER" id="PTHR43289">
    <property type="entry name" value="MITOGEN-ACTIVATED PROTEIN KINASE KINASE KINASE 20-RELATED"/>
    <property type="match status" value="1"/>
</dbReference>
<evidence type="ECO:0000313" key="15">
    <source>
        <dbReference type="Proteomes" id="UP000005753"/>
    </source>
</evidence>
<reference evidence="14 15" key="2">
    <citation type="submission" date="2012-02" db="EMBL/GenBank/DDBJ databases">
        <title>Improved High-Quality Draft sequence of Eubacterium cellulosolvens 6.</title>
        <authorList>
            <consortium name="US DOE Joint Genome Institute"/>
            <person name="Lucas S."/>
            <person name="Han J."/>
            <person name="Lapidus A."/>
            <person name="Cheng J.-F."/>
            <person name="Goodwin L."/>
            <person name="Pitluck S."/>
            <person name="Peters L."/>
            <person name="Mikhailova N."/>
            <person name="Gu W."/>
            <person name="Detter J.C."/>
            <person name="Han C."/>
            <person name="Tapia R."/>
            <person name="Land M."/>
            <person name="Hauser L."/>
            <person name="Kyrpides N."/>
            <person name="Ivanova N."/>
            <person name="Pagani I."/>
            <person name="Johnson E."/>
            <person name="Mukhopadhyay B."/>
            <person name="Anderson I."/>
            <person name="Woyke T."/>
        </authorList>
    </citation>
    <scope>NUCLEOTIDE SEQUENCE [LARGE SCALE GENOMIC DNA]</scope>
    <source>
        <strain evidence="14 15">6</strain>
    </source>
</reference>
<feature type="transmembrane region" description="Helical" evidence="11">
    <location>
        <begin position="354"/>
        <end position="381"/>
    </location>
</feature>
<dbReference type="InterPro" id="IPR011009">
    <property type="entry name" value="Kinase-like_dom_sf"/>
</dbReference>
<evidence type="ECO:0000256" key="3">
    <source>
        <dbReference type="ARBA" id="ARBA00022679"/>
    </source>
</evidence>
<gene>
    <name evidence="14" type="ORF">EubceDRAFT1_1935</name>
</gene>
<keyword evidence="15" id="KW-1185">Reference proteome</keyword>
<dbReference type="STRING" id="633697.EubceDRAFT1_1935"/>
<dbReference type="InterPro" id="IPR005543">
    <property type="entry name" value="PASTA_dom"/>
</dbReference>
<evidence type="ECO:0000256" key="8">
    <source>
        <dbReference type="ARBA" id="ARBA00048679"/>
    </source>
</evidence>
<keyword evidence="11" id="KW-1133">Transmembrane helix</keyword>
<evidence type="ECO:0000259" key="12">
    <source>
        <dbReference type="PROSITE" id="PS50011"/>
    </source>
</evidence>
<accession>I5AV86</accession>
<dbReference type="EC" id="2.7.11.1" evidence="1"/>